<keyword evidence="6" id="KW-0769">Symport</keyword>
<dbReference type="InterPro" id="IPR037272">
    <property type="entry name" value="SNS_sf"/>
</dbReference>
<dbReference type="InterPro" id="IPR047218">
    <property type="entry name" value="YocR/YhdH-like"/>
</dbReference>
<evidence type="ECO:0000313" key="8">
    <source>
        <dbReference type="EMBL" id="MBE5064408.1"/>
    </source>
</evidence>
<evidence type="ECO:0000256" key="5">
    <source>
        <dbReference type="ARBA" id="ARBA00023136"/>
    </source>
</evidence>
<gene>
    <name evidence="8" type="ORF">INF30_14290</name>
</gene>
<proteinExistence type="inferred from homology"/>
<dbReference type="PRINTS" id="PR00176">
    <property type="entry name" value="NANEUSMPORT"/>
</dbReference>
<feature type="transmembrane region" description="Helical" evidence="7">
    <location>
        <begin position="219"/>
        <end position="245"/>
    </location>
</feature>
<dbReference type="Proteomes" id="UP000758652">
    <property type="component" value="Unassembled WGS sequence"/>
</dbReference>
<feature type="transmembrane region" description="Helical" evidence="7">
    <location>
        <begin position="145"/>
        <end position="163"/>
    </location>
</feature>
<dbReference type="Pfam" id="PF00209">
    <property type="entry name" value="SNF"/>
    <property type="match status" value="2"/>
</dbReference>
<dbReference type="PANTHER" id="PTHR42948">
    <property type="entry name" value="TRANSPORTER"/>
    <property type="match status" value="1"/>
</dbReference>
<feature type="transmembrane region" description="Helical" evidence="7">
    <location>
        <begin position="307"/>
        <end position="334"/>
    </location>
</feature>
<reference evidence="8 9" key="1">
    <citation type="submission" date="2020-10" db="EMBL/GenBank/DDBJ databases">
        <title>ChiBAC.</title>
        <authorList>
            <person name="Zenner C."/>
            <person name="Hitch T.C.A."/>
            <person name="Clavel T."/>
        </authorList>
    </citation>
    <scope>NUCLEOTIDE SEQUENCE [LARGE SCALE GENOMIC DNA]</scope>
    <source>
        <strain evidence="8 9">DSM 108991</strain>
    </source>
</reference>
<comment type="subcellular location">
    <subcellularLocation>
        <location evidence="1">Membrane</location>
        <topology evidence="1">Multi-pass membrane protein</topology>
    </subcellularLocation>
</comment>
<keyword evidence="4 7" id="KW-1133">Transmembrane helix</keyword>
<evidence type="ECO:0000256" key="7">
    <source>
        <dbReference type="SAM" id="Phobius"/>
    </source>
</evidence>
<dbReference type="PANTHER" id="PTHR42948:SF1">
    <property type="entry name" value="TRANSPORTER"/>
    <property type="match status" value="1"/>
</dbReference>
<name>A0ABR9RN67_9FIRM</name>
<keyword evidence="2 6" id="KW-0813">Transport</keyword>
<dbReference type="SUPFAM" id="SSF161070">
    <property type="entry name" value="SNF-like"/>
    <property type="match status" value="1"/>
</dbReference>
<feature type="transmembrane region" description="Helical" evidence="7">
    <location>
        <begin position="457"/>
        <end position="475"/>
    </location>
</feature>
<evidence type="ECO:0000256" key="2">
    <source>
        <dbReference type="ARBA" id="ARBA00022448"/>
    </source>
</evidence>
<comment type="caution">
    <text evidence="8">The sequence shown here is derived from an EMBL/GenBank/DDBJ whole genome shotgun (WGS) entry which is preliminary data.</text>
</comment>
<feature type="transmembrane region" description="Helical" evidence="7">
    <location>
        <begin position="94"/>
        <end position="115"/>
    </location>
</feature>
<feature type="transmembrane region" description="Helical" evidence="7">
    <location>
        <begin position="38"/>
        <end position="59"/>
    </location>
</feature>
<accession>A0ABR9RN67</accession>
<feature type="transmembrane region" description="Helical" evidence="7">
    <location>
        <begin position="257"/>
        <end position="282"/>
    </location>
</feature>
<dbReference type="CDD" id="cd10336">
    <property type="entry name" value="SLC6sbd_Tyt1-Like"/>
    <property type="match status" value="1"/>
</dbReference>
<sequence length="488" mass="54044">MKREKFSSRLGFVLISAGCAIGLGNVWRFPYITGQYGGAAFVIIYLIFLAILGLPIMTMEFSVGRASQKSAARSFEVLEPAGTRWHWTKLVPLLGNYMLMMYYTTVGGWTLAYFWKMISGSMDHLDTAQVGNAFNELLSDPAQQVGWMLAVTVIGFLICSRGLKGGVEKVSKYMMSLLFVILIVLVIHSFFLDGAKEGLSFYLIPDFKSALENYSLGEILFAALGQSFFTLSLGIGALAIFGSYIDKQHSLVSESVNVVLLDTTVAFLSGLVIFPACFTYNVDAGSGPGLIFVTLPQTFSEMAGGRLWGALFFMFLAFAALTTVIAVFENIIAFAMDFGWTRKKAVLVNIVAIMILSLPCALGFNVLSGFQPFGAGTTVQDLEDFILSNTLLPLGSLLYLLFCTSRYAWGWDNYYEEVNSGKGLKLPRWTKGYLTYILPLIIIFILIQGFIEKLGFPANYLLPALCLIYPLYLLLQARIVYKKKEQKQ</sequence>
<dbReference type="RefSeq" id="WP_226395703.1">
    <property type="nucleotide sequence ID" value="NZ_JADCKL010000024.1"/>
</dbReference>
<keyword evidence="3 6" id="KW-0812">Transmembrane</keyword>
<keyword evidence="5 7" id="KW-0472">Membrane</keyword>
<evidence type="ECO:0000313" key="9">
    <source>
        <dbReference type="Proteomes" id="UP000758652"/>
    </source>
</evidence>
<feature type="transmembrane region" description="Helical" evidence="7">
    <location>
        <begin position="346"/>
        <end position="370"/>
    </location>
</feature>
<organism evidence="8 9">
    <name type="scientific">Claveliimonas monacensis</name>
    <dbReference type="NCBI Taxonomy" id="2779351"/>
    <lineage>
        <taxon>Bacteria</taxon>
        <taxon>Bacillati</taxon>
        <taxon>Bacillota</taxon>
        <taxon>Clostridia</taxon>
        <taxon>Lachnospirales</taxon>
        <taxon>Lachnospiraceae</taxon>
        <taxon>Claveliimonas</taxon>
    </lineage>
</organism>
<dbReference type="EMBL" id="JADCKL010000024">
    <property type="protein sequence ID" value="MBE5064408.1"/>
    <property type="molecule type" value="Genomic_DNA"/>
</dbReference>
<dbReference type="PROSITE" id="PS00610">
    <property type="entry name" value="NA_NEUROTRAN_SYMP_1"/>
    <property type="match status" value="1"/>
</dbReference>
<feature type="transmembrane region" description="Helical" evidence="7">
    <location>
        <begin position="432"/>
        <end position="451"/>
    </location>
</feature>
<evidence type="ECO:0000256" key="6">
    <source>
        <dbReference type="RuleBase" id="RU003732"/>
    </source>
</evidence>
<keyword evidence="9" id="KW-1185">Reference proteome</keyword>
<evidence type="ECO:0000256" key="4">
    <source>
        <dbReference type="ARBA" id="ARBA00022989"/>
    </source>
</evidence>
<comment type="similarity">
    <text evidence="6">Belongs to the sodium:neurotransmitter symporter (SNF) (TC 2.A.22) family.</text>
</comment>
<protein>
    <recommendedName>
        <fullName evidence="6">Transporter</fullName>
    </recommendedName>
</protein>
<dbReference type="InterPro" id="IPR000175">
    <property type="entry name" value="Na/ntran_symport"/>
</dbReference>
<evidence type="ECO:0000256" key="1">
    <source>
        <dbReference type="ARBA" id="ARBA00004141"/>
    </source>
</evidence>
<feature type="transmembrane region" description="Helical" evidence="7">
    <location>
        <begin position="390"/>
        <end position="411"/>
    </location>
</feature>
<evidence type="ECO:0000256" key="3">
    <source>
        <dbReference type="ARBA" id="ARBA00022692"/>
    </source>
</evidence>
<feature type="transmembrane region" description="Helical" evidence="7">
    <location>
        <begin position="175"/>
        <end position="192"/>
    </location>
</feature>
<dbReference type="NCBIfam" id="NF037979">
    <property type="entry name" value="Na_transp"/>
    <property type="match status" value="1"/>
</dbReference>
<dbReference type="PROSITE" id="PS50267">
    <property type="entry name" value="NA_NEUROTRAN_SYMP_3"/>
    <property type="match status" value="1"/>
</dbReference>